<proteinExistence type="inferred from homology"/>
<reference evidence="3 4" key="1">
    <citation type="journal article" date="2016" name="Front. Microbiol.">
        <title>Fuerstia marisgermanicae gen. nov., sp. nov., an Unusual Member of the Phylum Planctomycetes from the German Wadden Sea.</title>
        <authorList>
            <person name="Kohn T."/>
            <person name="Heuer A."/>
            <person name="Jogler M."/>
            <person name="Vollmers J."/>
            <person name="Boedeker C."/>
            <person name="Bunk B."/>
            <person name="Rast P."/>
            <person name="Borchert D."/>
            <person name="Glockner I."/>
            <person name="Freese H.M."/>
            <person name="Klenk H.P."/>
            <person name="Overmann J."/>
            <person name="Kaster A.K."/>
            <person name="Rohde M."/>
            <person name="Wiegand S."/>
            <person name="Jogler C."/>
        </authorList>
    </citation>
    <scope>NUCLEOTIDE SEQUENCE [LARGE SCALE GENOMIC DNA]</scope>
    <source>
        <strain evidence="3 4">NH11</strain>
    </source>
</reference>
<dbReference type="GO" id="GO:0018739">
    <property type="term" value="F:4-hydroxybenzoyl-CoA thioesterase activity"/>
    <property type="evidence" value="ECO:0007669"/>
    <property type="project" value="UniProtKB-EC"/>
</dbReference>
<dbReference type="InterPro" id="IPR008272">
    <property type="entry name" value="HB-CoA_thioesterase_AS"/>
</dbReference>
<dbReference type="SUPFAM" id="SSF54637">
    <property type="entry name" value="Thioesterase/thiol ester dehydrase-isomerase"/>
    <property type="match status" value="1"/>
</dbReference>
<organism evidence="3 4">
    <name type="scientific">Fuerstiella marisgermanici</name>
    <dbReference type="NCBI Taxonomy" id="1891926"/>
    <lineage>
        <taxon>Bacteria</taxon>
        <taxon>Pseudomonadati</taxon>
        <taxon>Planctomycetota</taxon>
        <taxon>Planctomycetia</taxon>
        <taxon>Planctomycetales</taxon>
        <taxon>Planctomycetaceae</taxon>
        <taxon>Fuerstiella</taxon>
    </lineage>
</organism>
<dbReference type="AlphaFoldDB" id="A0A1P8WFB8"/>
<dbReference type="GO" id="GO:0047617">
    <property type="term" value="F:fatty acyl-CoA hydrolase activity"/>
    <property type="evidence" value="ECO:0007669"/>
    <property type="project" value="TreeGrafter"/>
</dbReference>
<dbReference type="PANTHER" id="PTHR31793:SF27">
    <property type="entry name" value="NOVEL THIOESTERASE SUPERFAMILY DOMAIN AND SAPOSIN A-TYPE DOMAIN CONTAINING PROTEIN (0610012H03RIK)"/>
    <property type="match status" value="1"/>
</dbReference>
<dbReference type="RefSeq" id="WP_077024338.1">
    <property type="nucleotide sequence ID" value="NZ_CP017641.1"/>
</dbReference>
<keyword evidence="4" id="KW-1185">Reference proteome</keyword>
<dbReference type="Pfam" id="PF13279">
    <property type="entry name" value="4HBT_2"/>
    <property type="match status" value="1"/>
</dbReference>
<evidence type="ECO:0000313" key="4">
    <source>
        <dbReference type="Proteomes" id="UP000187735"/>
    </source>
</evidence>
<dbReference type="PROSITE" id="PS01328">
    <property type="entry name" value="4HBCOA_THIOESTERASE"/>
    <property type="match status" value="1"/>
</dbReference>
<accession>A0A1P8WFB8</accession>
<dbReference type="EMBL" id="CP017641">
    <property type="protein sequence ID" value="APZ92762.1"/>
    <property type="molecule type" value="Genomic_DNA"/>
</dbReference>
<dbReference type="InterPro" id="IPR050563">
    <property type="entry name" value="4-hydroxybenzoyl-CoA_TE"/>
</dbReference>
<evidence type="ECO:0000313" key="3">
    <source>
        <dbReference type="EMBL" id="APZ92762.1"/>
    </source>
</evidence>
<dbReference type="PANTHER" id="PTHR31793">
    <property type="entry name" value="4-HYDROXYBENZOYL-COA THIOESTERASE FAMILY MEMBER"/>
    <property type="match status" value="1"/>
</dbReference>
<dbReference type="EC" id="3.1.2.23" evidence="3"/>
<protein>
    <submittedName>
        <fullName evidence="3">4-hydroxybenzoyl-CoA thioesterase</fullName>
        <ecNumber evidence="3">3.1.2.23</ecNumber>
    </submittedName>
</protein>
<keyword evidence="2 3" id="KW-0378">Hydrolase</keyword>
<comment type="similarity">
    <text evidence="1">Belongs to the 4-hydroxybenzoyl-CoA thioesterase family.</text>
</comment>
<name>A0A1P8WFB8_9PLAN</name>
<evidence type="ECO:0000256" key="1">
    <source>
        <dbReference type="ARBA" id="ARBA00005953"/>
    </source>
</evidence>
<gene>
    <name evidence="3" type="ORF">Fuma_02374</name>
</gene>
<dbReference type="KEGG" id="fmr:Fuma_02374"/>
<dbReference type="Gene3D" id="3.10.129.10">
    <property type="entry name" value="Hotdog Thioesterase"/>
    <property type="match status" value="1"/>
</dbReference>
<sequence length="140" mass="15743">MASFFETTRRVEFCETDMAGIVHFSNFYKWMEQAEHEFFRSLGLTIVNPQEGGATIGWPRVSAGCRFESPARYGDVLTVKLMLQRIGVKSLTYDVHFSIDGRPVAKGTMKTVSCTVTEQGLTSIPIPDEYLNQLSEYTGD</sequence>
<dbReference type="OrthoDB" id="9800856at2"/>
<dbReference type="Proteomes" id="UP000187735">
    <property type="component" value="Chromosome"/>
</dbReference>
<dbReference type="InterPro" id="IPR029069">
    <property type="entry name" value="HotDog_dom_sf"/>
</dbReference>
<evidence type="ECO:0000256" key="2">
    <source>
        <dbReference type="ARBA" id="ARBA00022801"/>
    </source>
</evidence>
<dbReference type="CDD" id="cd00586">
    <property type="entry name" value="4HBT"/>
    <property type="match status" value="1"/>
</dbReference>
<dbReference type="STRING" id="1891926.Fuma_02374"/>